<dbReference type="InterPro" id="IPR002052">
    <property type="entry name" value="DNA_methylase_N6_adenine_CS"/>
</dbReference>
<evidence type="ECO:0000259" key="6">
    <source>
        <dbReference type="Pfam" id="PF20464"/>
    </source>
</evidence>
<dbReference type="PROSITE" id="PS00092">
    <property type="entry name" value="N6_MTASE"/>
    <property type="match status" value="1"/>
</dbReference>
<evidence type="ECO:0000256" key="3">
    <source>
        <dbReference type="ARBA" id="ARBA00022679"/>
    </source>
</evidence>
<dbReference type="InterPro" id="IPR050953">
    <property type="entry name" value="N4_N6_ade-DNA_methylase"/>
</dbReference>
<sequence length="1158" mass="128153">MGMDDRAGRLAGSDPVEAFIGRWQGREGGQERANYALFLAELCDVLSVPRPDPAGATTEANDYVFERVVREPVGDGTYTNRRIDLYRRGAFILEAKQSRQKGGSKEVVGAASVKEPTPRGRRGADRAWDVLMHNARLQAEGYARSLPNDHAWPPFILICDVGNVIEAFADFSGQGRNYSQFPDRQSFRVYLEDLRQSAVRDRLRAIWSDPLSLDPARQSAKVTRGVAERLATVSRALEGKHDPQEVAHFLMRCLFTMFAEDVELLPQHSFRDLLARCEKDPAKLQPLLGQLWEAMDTGDFAYGIEAKVRRFNGEFFKSRAVLPLSAEQIAELRRAAEANWREVEPAIFGTLLEQALSKRERAKLGAHYTPRAYVERLVVATVIEPLRADWTTTLSTAERQKAEGRGKDAVATVRAFHERLLKTRVLDPACGTGNFLYVALELVKRLEGEVLEALADLGGQEAISGLEGTSVDPHQFLGLELNPRAAAIAELVLWIGHLQWHFRTKGSAPSEPILRAFRNIRGGFDAVLASETVRARDDGGKPITRLGPNGEAEPVYVHRNPRRPEWPAAEFIVGNPPFIGGKDLRANLGDAYTTALWAAHPQMNKSADFVMYWWDRAAELLTRKGTVLLRFGFVTTNSISQVLQRRVMERHLSAKQPVSLVMAVADHPWTKATRDAAAVRIAMSVAVAGSAEGTLHEVVEERDLDTDQPIVELDARTGTVNSDLTVGVNLSTAQPLRANEGLSSRGMSLHGAGFIVMPEKARELGLGHRSGLERHIRPYRNGRDLTSVPRGAMVVDLFGLTASEVRTRFPEVYQHVLTAVRSEREKQYAKSPTKDAAGYAQLWWIFGKPRQELRSALSDVQKYIVTVETAKHRIFQFIDINIIPDNMLVAIASDDAYHLGILSSKAHCIWSNESGGTLEDRPRYSKSRCFDPFPFPQAEPNLTGAIRRTAELLDAHRKERQAAKPSITLTDTYNVLALIRAGIAPTALSDRDRLIFDGALVAVLKDLHDELDAAVADAYGWPTDLTDDAILGRLVALNKKRAAEEARGQVRWLRPGYQVPHLGTPEQKTELQLEADFGIVTSKARKVAFPADDTAQTAAVVATLSTASGPMKTAEIASVFKRGKNVDQRLQAVLAALTRFGIVTTQDGGQSFTMRRVA</sequence>
<keyword evidence="2" id="KW-0489">Methyltransferase</keyword>
<dbReference type="InterPro" id="IPR046817">
    <property type="entry name" value="MmeI_N"/>
</dbReference>
<dbReference type="PANTHER" id="PTHR33841:SF1">
    <property type="entry name" value="DNA METHYLTRANSFERASE A"/>
    <property type="match status" value="1"/>
</dbReference>
<dbReference type="Proteomes" id="UP001156881">
    <property type="component" value="Unassembled WGS sequence"/>
</dbReference>
<reference evidence="11" key="1">
    <citation type="journal article" date="2019" name="Int. J. Syst. Evol. Microbiol.">
        <title>The Global Catalogue of Microorganisms (GCM) 10K type strain sequencing project: providing services to taxonomists for standard genome sequencing and annotation.</title>
        <authorList>
            <consortium name="The Broad Institute Genomics Platform"/>
            <consortium name="The Broad Institute Genome Sequencing Center for Infectious Disease"/>
            <person name="Wu L."/>
            <person name="Ma J."/>
        </authorList>
    </citation>
    <scope>NUCLEOTIDE SEQUENCE [LARGE SCALE GENOMIC DNA]</scope>
    <source>
        <strain evidence="11">NBRC 107710</strain>
    </source>
</reference>
<keyword evidence="3" id="KW-0808">Transferase</keyword>
<evidence type="ECO:0000256" key="1">
    <source>
        <dbReference type="ARBA" id="ARBA00011900"/>
    </source>
</evidence>
<dbReference type="EMBL" id="BSPG01000007">
    <property type="protein sequence ID" value="GLS43736.1"/>
    <property type="molecule type" value="Genomic_DNA"/>
</dbReference>
<dbReference type="Pfam" id="PF20464">
    <property type="entry name" value="MmeI_N"/>
    <property type="match status" value="1"/>
</dbReference>
<feature type="domain" description="MmeI-like target recognition" evidence="8">
    <location>
        <begin position="750"/>
        <end position="937"/>
    </location>
</feature>
<gene>
    <name evidence="10" type="ORF">GCM10007884_17210</name>
</gene>
<evidence type="ECO:0000256" key="4">
    <source>
        <dbReference type="ARBA" id="ARBA00047942"/>
    </source>
</evidence>
<dbReference type="InterPro" id="IPR046816">
    <property type="entry name" value="MmeI_Mtase"/>
</dbReference>
<feature type="domain" description="MmeI-like helicase spacer" evidence="7">
    <location>
        <begin position="245"/>
        <end position="316"/>
    </location>
</feature>
<dbReference type="InterPro" id="IPR029063">
    <property type="entry name" value="SAM-dependent_MTases_sf"/>
</dbReference>
<dbReference type="SUPFAM" id="SSF53335">
    <property type="entry name" value="S-adenosyl-L-methionine-dependent methyltransferases"/>
    <property type="match status" value="1"/>
</dbReference>
<dbReference type="EC" id="2.1.1.72" evidence="1"/>
<evidence type="ECO:0000259" key="9">
    <source>
        <dbReference type="Pfam" id="PF20473"/>
    </source>
</evidence>
<dbReference type="InterPro" id="IPR046820">
    <property type="entry name" value="MmeI_TRD"/>
</dbReference>
<evidence type="ECO:0000259" key="8">
    <source>
        <dbReference type="Pfam" id="PF20466"/>
    </source>
</evidence>
<dbReference type="PANTHER" id="PTHR33841">
    <property type="entry name" value="DNA METHYLTRANSFERASE YEEA-RELATED"/>
    <property type="match status" value="1"/>
</dbReference>
<organism evidence="10 11">
    <name type="scientific">Methylobacterium brachythecii</name>
    <dbReference type="NCBI Taxonomy" id="1176177"/>
    <lineage>
        <taxon>Bacteria</taxon>
        <taxon>Pseudomonadati</taxon>
        <taxon>Pseudomonadota</taxon>
        <taxon>Alphaproteobacteria</taxon>
        <taxon>Hyphomicrobiales</taxon>
        <taxon>Methylobacteriaceae</taxon>
        <taxon>Methylobacterium</taxon>
    </lineage>
</organism>
<dbReference type="Pfam" id="PF20465">
    <property type="entry name" value="MmeI_hel"/>
    <property type="match status" value="1"/>
</dbReference>
<comment type="catalytic activity">
    <reaction evidence="4">
        <text>a 2'-deoxyadenosine in DNA + S-adenosyl-L-methionine = an N(6)-methyl-2'-deoxyadenosine in DNA + S-adenosyl-L-homocysteine + H(+)</text>
        <dbReference type="Rhea" id="RHEA:15197"/>
        <dbReference type="Rhea" id="RHEA-COMP:12418"/>
        <dbReference type="Rhea" id="RHEA-COMP:12419"/>
        <dbReference type="ChEBI" id="CHEBI:15378"/>
        <dbReference type="ChEBI" id="CHEBI:57856"/>
        <dbReference type="ChEBI" id="CHEBI:59789"/>
        <dbReference type="ChEBI" id="CHEBI:90615"/>
        <dbReference type="ChEBI" id="CHEBI:90616"/>
        <dbReference type="EC" id="2.1.1.72"/>
    </reaction>
</comment>
<name>A0ABQ6D1Z6_9HYPH</name>
<protein>
    <recommendedName>
        <fullName evidence="1">site-specific DNA-methyltransferase (adenine-specific)</fullName>
        <ecNumber evidence="1">2.1.1.72</ecNumber>
    </recommendedName>
</protein>
<feature type="domain" description="MmeI-like N-terminal" evidence="6">
    <location>
        <begin position="16"/>
        <end position="238"/>
    </location>
</feature>
<evidence type="ECO:0000259" key="7">
    <source>
        <dbReference type="Pfam" id="PF20465"/>
    </source>
</evidence>
<proteinExistence type="predicted"/>
<dbReference type="Gene3D" id="3.40.50.150">
    <property type="entry name" value="Vaccinia Virus protein VP39"/>
    <property type="match status" value="1"/>
</dbReference>
<dbReference type="PRINTS" id="PR00507">
    <property type="entry name" value="N12N6MTFRASE"/>
</dbReference>
<keyword evidence="11" id="KW-1185">Reference proteome</keyword>
<dbReference type="Pfam" id="PF20473">
    <property type="entry name" value="MmeI_Mtase"/>
    <property type="match status" value="1"/>
</dbReference>
<evidence type="ECO:0000313" key="11">
    <source>
        <dbReference type="Proteomes" id="UP001156881"/>
    </source>
</evidence>
<evidence type="ECO:0000313" key="10">
    <source>
        <dbReference type="EMBL" id="GLS43736.1"/>
    </source>
</evidence>
<dbReference type="InterPro" id="IPR046819">
    <property type="entry name" value="MmeI_hel"/>
</dbReference>
<feature type="region of interest" description="Disordered" evidence="5">
    <location>
        <begin position="103"/>
        <end position="122"/>
    </location>
</feature>
<evidence type="ECO:0000256" key="2">
    <source>
        <dbReference type="ARBA" id="ARBA00022603"/>
    </source>
</evidence>
<feature type="domain" description="MmeI-like DNA-methyltransferase" evidence="9">
    <location>
        <begin position="409"/>
        <end position="683"/>
    </location>
</feature>
<accession>A0ABQ6D1Z6</accession>
<comment type="caution">
    <text evidence="10">The sequence shown here is derived from an EMBL/GenBank/DDBJ whole genome shotgun (WGS) entry which is preliminary data.</text>
</comment>
<dbReference type="Pfam" id="PF20466">
    <property type="entry name" value="MmeI_TRD"/>
    <property type="match status" value="1"/>
</dbReference>
<evidence type="ECO:0000256" key="5">
    <source>
        <dbReference type="SAM" id="MobiDB-lite"/>
    </source>
</evidence>